<organism evidence="2 3">
    <name type="scientific">Candidatus Schekmanbacteria bacterium RBG_13_48_7</name>
    <dbReference type="NCBI Taxonomy" id="1817878"/>
    <lineage>
        <taxon>Bacteria</taxon>
        <taxon>Candidatus Schekmaniibacteriota</taxon>
    </lineage>
</organism>
<evidence type="ECO:0000313" key="2">
    <source>
        <dbReference type="EMBL" id="OGL44551.1"/>
    </source>
</evidence>
<name>A0A1F7RSY7_9BACT</name>
<reference evidence="2 3" key="1">
    <citation type="journal article" date="2016" name="Nat. Commun.">
        <title>Thousands of microbial genomes shed light on interconnected biogeochemical processes in an aquifer system.</title>
        <authorList>
            <person name="Anantharaman K."/>
            <person name="Brown C.T."/>
            <person name="Hug L.A."/>
            <person name="Sharon I."/>
            <person name="Castelle C.J."/>
            <person name="Probst A.J."/>
            <person name="Thomas B.C."/>
            <person name="Singh A."/>
            <person name="Wilkins M.J."/>
            <person name="Karaoz U."/>
            <person name="Brodie E.L."/>
            <person name="Williams K.H."/>
            <person name="Hubbard S.S."/>
            <person name="Banfield J.F."/>
        </authorList>
    </citation>
    <scope>NUCLEOTIDE SEQUENCE [LARGE SCALE GENOMIC DNA]</scope>
</reference>
<dbReference type="EMBL" id="MGDD01000219">
    <property type="protein sequence ID" value="OGL44551.1"/>
    <property type="molecule type" value="Genomic_DNA"/>
</dbReference>
<comment type="caution">
    <text evidence="2">The sequence shown here is derived from an EMBL/GenBank/DDBJ whole genome shotgun (WGS) entry which is preliminary data.</text>
</comment>
<dbReference type="InterPro" id="IPR042217">
    <property type="entry name" value="T4SS_VirB10/TrbI"/>
</dbReference>
<dbReference type="Gene3D" id="2.40.128.260">
    <property type="entry name" value="Type IV secretion system, VirB10/TraB/TrbI"/>
    <property type="match status" value="1"/>
</dbReference>
<evidence type="ECO:0000256" key="1">
    <source>
        <dbReference type="SAM" id="SignalP"/>
    </source>
</evidence>
<proteinExistence type="predicted"/>
<dbReference type="Proteomes" id="UP000179266">
    <property type="component" value="Unassembled WGS sequence"/>
</dbReference>
<evidence type="ECO:0000313" key="3">
    <source>
        <dbReference type="Proteomes" id="UP000179266"/>
    </source>
</evidence>
<sequence>MKKECMSKKMLVSLVVLMLTGLLIAHNNARADLLVLKNGKTVDGKFVDAIDGVIQFQVADSIKKYSTTEIHSIIFIQSATDIIPAPDALSGSGKNNGITQTDKFSIILPVDTELPVRTTEKIDSKHERLLGKTFLFNVDKDVVFENKLVIPKGSKVTCTTETMEKLSKKTGNQAVKLVLTDIVINNEQYNISTGTYQVVDEKPEGFSTTDTQGRNIILSIGEKIEVPENTLIIFKLSKPLKLK</sequence>
<protein>
    <submittedName>
        <fullName evidence="2">Uncharacterized protein</fullName>
    </submittedName>
</protein>
<gene>
    <name evidence="2" type="ORF">A2161_05925</name>
</gene>
<dbReference type="AlphaFoldDB" id="A0A1F7RSY7"/>
<feature type="signal peptide" evidence="1">
    <location>
        <begin position="1"/>
        <end position="31"/>
    </location>
</feature>
<keyword evidence="1" id="KW-0732">Signal</keyword>
<accession>A0A1F7RSY7</accession>
<feature type="chain" id="PRO_5009532255" evidence="1">
    <location>
        <begin position="32"/>
        <end position="243"/>
    </location>
</feature>